<reference evidence="1 2" key="1">
    <citation type="submission" date="2020-02" db="EMBL/GenBank/DDBJ databases">
        <authorList>
            <person name="Ferguson B K."/>
        </authorList>
    </citation>
    <scope>NUCLEOTIDE SEQUENCE [LARGE SCALE GENOMIC DNA]</scope>
</reference>
<dbReference type="AlphaFoldDB" id="A0A6H5FX97"/>
<sequence length="183" mass="20341">MSSAPQGTSSPAHDPFEGLVAVIQLFPSKLGVDTVLSLMDVCRQLIRHRVRTKTLFPSPALGRKTIASESKIWLKVRPEHDRLIDSALLAPPAISRLDGDSVGKLRSTNCQLNPQWIHVMPLFVRVSRTFRAPFGHAATRVPLTSILFIANEVAWKIICIRLLNFPGHRPCEKIKTCHVLPVS</sequence>
<evidence type="ECO:0000313" key="1">
    <source>
        <dbReference type="EMBL" id="CAA9994023.1"/>
    </source>
</evidence>
<organism evidence="1 2">
    <name type="scientific">Nesidiocoris tenuis</name>
    <dbReference type="NCBI Taxonomy" id="355587"/>
    <lineage>
        <taxon>Eukaryota</taxon>
        <taxon>Metazoa</taxon>
        <taxon>Ecdysozoa</taxon>
        <taxon>Arthropoda</taxon>
        <taxon>Hexapoda</taxon>
        <taxon>Insecta</taxon>
        <taxon>Pterygota</taxon>
        <taxon>Neoptera</taxon>
        <taxon>Paraneoptera</taxon>
        <taxon>Hemiptera</taxon>
        <taxon>Heteroptera</taxon>
        <taxon>Panheteroptera</taxon>
        <taxon>Cimicomorpha</taxon>
        <taxon>Miridae</taxon>
        <taxon>Dicyphina</taxon>
        <taxon>Nesidiocoris</taxon>
    </lineage>
</organism>
<gene>
    <name evidence="1" type="ORF">NTEN_LOCUS847</name>
</gene>
<keyword evidence="2" id="KW-1185">Reference proteome</keyword>
<accession>A0A6H5FX97</accession>
<dbReference type="EMBL" id="CADCXU010001599">
    <property type="protein sequence ID" value="CAA9994023.1"/>
    <property type="molecule type" value="Genomic_DNA"/>
</dbReference>
<protein>
    <submittedName>
        <fullName evidence="1">Uncharacterized protein</fullName>
    </submittedName>
</protein>
<evidence type="ECO:0000313" key="2">
    <source>
        <dbReference type="Proteomes" id="UP000479000"/>
    </source>
</evidence>
<dbReference type="Proteomes" id="UP000479000">
    <property type="component" value="Unassembled WGS sequence"/>
</dbReference>
<name>A0A6H5FX97_9HEMI</name>
<proteinExistence type="predicted"/>